<dbReference type="EMBL" id="JANYMP010000018">
    <property type="protein sequence ID" value="MCS7481387.1"/>
    <property type="molecule type" value="Genomic_DNA"/>
</dbReference>
<keyword evidence="1" id="KW-0812">Transmembrane</keyword>
<protein>
    <submittedName>
        <fullName evidence="2">DUF998 domain-containing protein</fullName>
    </submittedName>
</protein>
<organism evidence="2 3">
    <name type="scientific">Umezawaea endophytica</name>
    <dbReference type="NCBI Taxonomy" id="1654476"/>
    <lineage>
        <taxon>Bacteria</taxon>
        <taxon>Bacillati</taxon>
        <taxon>Actinomycetota</taxon>
        <taxon>Actinomycetes</taxon>
        <taxon>Pseudonocardiales</taxon>
        <taxon>Pseudonocardiaceae</taxon>
        <taxon>Umezawaea</taxon>
    </lineage>
</organism>
<comment type="caution">
    <text evidence="2">The sequence shown here is derived from an EMBL/GenBank/DDBJ whole genome shotgun (WGS) entry which is preliminary data.</text>
</comment>
<feature type="transmembrane region" description="Helical" evidence="1">
    <location>
        <begin position="15"/>
        <end position="34"/>
    </location>
</feature>
<evidence type="ECO:0000256" key="1">
    <source>
        <dbReference type="SAM" id="Phobius"/>
    </source>
</evidence>
<reference evidence="2" key="1">
    <citation type="submission" date="2022-08" db="EMBL/GenBank/DDBJ databases">
        <authorList>
            <person name="Tistechok S."/>
            <person name="Samborskyy M."/>
            <person name="Roman I."/>
        </authorList>
    </citation>
    <scope>NUCLEOTIDE SEQUENCE</scope>
    <source>
        <strain evidence="2">DSM 103496</strain>
    </source>
</reference>
<evidence type="ECO:0000313" key="3">
    <source>
        <dbReference type="Proteomes" id="UP001141259"/>
    </source>
</evidence>
<keyword evidence="1" id="KW-1133">Transmembrane helix</keyword>
<proteinExistence type="predicted"/>
<feature type="transmembrane region" description="Helical" evidence="1">
    <location>
        <begin position="88"/>
        <end position="109"/>
    </location>
</feature>
<keyword evidence="3" id="KW-1185">Reference proteome</keyword>
<accession>A0A9X2VSG3</accession>
<feature type="transmembrane region" description="Helical" evidence="1">
    <location>
        <begin position="161"/>
        <end position="181"/>
    </location>
</feature>
<dbReference type="RefSeq" id="WP_259626882.1">
    <property type="nucleotide sequence ID" value="NZ_JANYMP010000018.1"/>
</dbReference>
<feature type="transmembrane region" description="Helical" evidence="1">
    <location>
        <begin position="59"/>
        <end position="81"/>
    </location>
</feature>
<feature type="transmembrane region" description="Helical" evidence="1">
    <location>
        <begin position="201"/>
        <end position="221"/>
    </location>
</feature>
<gene>
    <name evidence="2" type="ORF">NZH93_31405</name>
</gene>
<sequence>MTTAELTRTSAPSRVVALVGLTAVLSTIAMIGSLDLRNALERPTELRRTISQYGLGANAWVFEVAVSLLAAGSLVIAVVLVHRGIARWYSTGAVALALWSLGLALVVAFPKQDWSQPTTSSSGSIHRAASLLAFVSLPIAIIALARPWLRDSTWGGHARWTLGLGVLSVVAFSPLLYAVLVHASGGTAWWRVFPIGYVERLLVFTEVIAVLTAGLWALAAANRPKLVPWQRGETSRRTSATSTT</sequence>
<keyword evidence="1" id="KW-0472">Membrane</keyword>
<feature type="transmembrane region" description="Helical" evidence="1">
    <location>
        <begin position="129"/>
        <end position="149"/>
    </location>
</feature>
<dbReference type="Pfam" id="PF06197">
    <property type="entry name" value="DUF998"/>
    <property type="match status" value="1"/>
</dbReference>
<evidence type="ECO:0000313" key="2">
    <source>
        <dbReference type="EMBL" id="MCS7481387.1"/>
    </source>
</evidence>
<dbReference type="InterPro" id="IPR009339">
    <property type="entry name" value="DUF998"/>
</dbReference>
<name>A0A9X2VSG3_9PSEU</name>
<dbReference type="Proteomes" id="UP001141259">
    <property type="component" value="Unassembled WGS sequence"/>
</dbReference>
<dbReference type="AlphaFoldDB" id="A0A9X2VSG3"/>